<dbReference type="InterPro" id="IPR008978">
    <property type="entry name" value="HSP20-like_chaperone"/>
</dbReference>
<gene>
    <name evidence="2" type="ORF">PPROV_001054000</name>
</gene>
<name>A0A830HYF2_9CHLO</name>
<evidence type="ECO:0000313" key="3">
    <source>
        <dbReference type="Proteomes" id="UP000660262"/>
    </source>
</evidence>
<dbReference type="PROSITE" id="PS51203">
    <property type="entry name" value="CS"/>
    <property type="match status" value="1"/>
</dbReference>
<dbReference type="OrthoDB" id="416217at2759"/>
<dbReference type="SUPFAM" id="SSF49764">
    <property type="entry name" value="HSP20-like chaperones"/>
    <property type="match status" value="1"/>
</dbReference>
<organism evidence="2 3">
    <name type="scientific">Pycnococcus provasolii</name>
    <dbReference type="NCBI Taxonomy" id="41880"/>
    <lineage>
        <taxon>Eukaryota</taxon>
        <taxon>Viridiplantae</taxon>
        <taxon>Chlorophyta</taxon>
        <taxon>Pseudoscourfieldiophyceae</taxon>
        <taxon>Pseudoscourfieldiales</taxon>
        <taxon>Pycnococcaceae</taxon>
        <taxon>Pycnococcus</taxon>
    </lineage>
</organism>
<comment type="caution">
    <text evidence="2">The sequence shown here is derived from an EMBL/GenBank/DDBJ whole genome shotgun (WGS) entry which is preliminary data.</text>
</comment>
<keyword evidence="3" id="KW-1185">Reference proteome</keyword>
<dbReference type="Gene3D" id="2.60.40.790">
    <property type="match status" value="1"/>
</dbReference>
<dbReference type="GO" id="GO:0006457">
    <property type="term" value="P:protein folding"/>
    <property type="evidence" value="ECO:0007669"/>
    <property type="project" value="TreeGrafter"/>
</dbReference>
<dbReference type="AlphaFoldDB" id="A0A830HYF2"/>
<protein>
    <recommendedName>
        <fullName evidence="1">CS domain-containing protein</fullName>
    </recommendedName>
</protein>
<evidence type="ECO:0000259" key="1">
    <source>
        <dbReference type="PROSITE" id="PS51203"/>
    </source>
</evidence>
<accession>A0A830HYF2</accession>
<dbReference type="CDD" id="cd06467">
    <property type="entry name" value="p23_NUDC_like"/>
    <property type="match status" value="1"/>
</dbReference>
<sequence length="545" mass="58923">MTRSGSEYATLRLSTVVAPFFPNGTIQVNFDTPDGPPDLFVKSAGDRLANDVIEVVGSGESLVLREEWRGWCTQNDYVVIHGTHQTMLLEPTTPCAGYLSLMGCACCPTSARAWWLTPPTPRPPKPGSREPGAPPGGMLIRKFVEQAKATRAGTYDANKPNLHVHGAAGCCGDIKVVHGGDQVPVVEVSSRVPSASRGDVRGQADVPMCFERRVDVRYLPGRVTAGDALVLAGWALRETHCCVDCCTGKSGGLLASATARILSPTHLVRLLGGDNSDITVLDDAPITLVETPTHADSVWARVRVPDLAPAATYEITLTLRNRKGTCTAQPVQITTLQAPIKGTCGGVGPLANALTAASHDNFDDDTEDIDKSLYKWDQTPHAVEVSVPLPPSTAARDVRVDVKPTRVNVACKNHELFSGALHARVVASDDGDWSWELRRDGSDRPSLFLELTKSTPTFARDEMWPCVIDNHPRVDTARFTWTRGGDDAFFGDEHSKPDVRTREEFVDQLAAAGAIASKEHGNVARDGLVTVQDSATWGTQWRRNK</sequence>
<dbReference type="GO" id="GO:0051082">
    <property type="term" value="F:unfolded protein binding"/>
    <property type="evidence" value="ECO:0007669"/>
    <property type="project" value="TreeGrafter"/>
</dbReference>
<dbReference type="PANTHER" id="PTHR12356">
    <property type="entry name" value="NUCLEAR MOVEMENT PROTEIN NUDC"/>
    <property type="match status" value="1"/>
</dbReference>
<feature type="domain" description="CS" evidence="1">
    <location>
        <begin position="369"/>
        <end position="468"/>
    </location>
</feature>
<dbReference type="InterPro" id="IPR037898">
    <property type="entry name" value="NudC_fam"/>
</dbReference>
<proteinExistence type="predicted"/>
<dbReference type="Pfam" id="PF04969">
    <property type="entry name" value="CS"/>
    <property type="match status" value="1"/>
</dbReference>
<evidence type="ECO:0000313" key="2">
    <source>
        <dbReference type="EMBL" id="GHP11813.1"/>
    </source>
</evidence>
<dbReference type="EMBL" id="BNJQ01000036">
    <property type="protein sequence ID" value="GHP11813.1"/>
    <property type="molecule type" value="Genomic_DNA"/>
</dbReference>
<reference evidence="2" key="1">
    <citation type="submission" date="2020-10" db="EMBL/GenBank/DDBJ databases">
        <title>Unveiling of a novel bifunctional photoreceptor, Dualchrome1, isolated from a cosmopolitan green alga.</title>
        <authorList>
            <person name="Suzuki S."/>
            <person name="Kawachi M."/>
        </authorList>
    </citation>
    <scope>NUCLEOTIDE SEQUENCE</scope>
    <source>
        <strain evidence="2">NIES 2893</strain>
    </source>
</reference>
<dbReference type="GO" id="GO:0005737">
    <property type="term" value="C:cytoplasm"/>
    <property type="evidence" value="ECO:0007669"/>
    <property type="project" value="TreeGrafter"/>
</dbReference>
<dbReference type="Proteomes" id="UP000660262">
    <property type="component" value="Unassembled WGS sequence"/>
</dbReference>
<dbReference type="InterPro" id="IPR007052">
    <property type="entry name" value="CS_dom"/>
</dbReference>